<gene>
    <name evidence="3" type="ORF">NCTC13184_05810</name>
</gene>
<accession>A0A378X0X5</accession>
<dbReference type="Proteomes" id="UP000255082">
    <property type="component" value="Unassembled WGS sequence"/>
</dbReference>
<keyword evidence="1" id="KW-0233">DNA recombination</keyword>
<proteinExistence type="predicted"/>
<dbReference type="Pfam" id="PF00589">
    <property type="entry name" value="Phage_integrase"/>
    <property type="match status" value="1"/>
</dbReference>
<dbReference type="PROSITE" id="PS51898">
    <property type="entry name" value="TYR_RECOMBINASE"/>
    <property type="match status" value="1"/>
</dbReference>
<evidence type="ECO:0000259" key="2">
    <source>
        <dbReference type="PROSITE" id="PS51898"/>
    </source>
</evidence>
<reference evidence="3 4" key="1">
    <citation type="submission" date="2018-06" db="EMBL/GenBank/DDBJ databases">
        <authorList>
            <consortium name="Pathogen Informatics"/>
            <person name="Doyle S."/>
        </authorList>
    </citation>
    <scope>NUCLEOTIDE SEQUENCE [LARGE SCALE GENOMIC DNA]</scope>
    <source>
        <strain evidence="3 4">NCTC13184</strain>
    </source>
</reference>
<dbReference type="EMBL" id="UGRU01000001">
    <property type="protein sequence ID" value="SUA47270.1"/>
    <property type="molecule type" value="Genomic_DNA"/>
</dbReference>
<sequence>MCRRAGVRQIRLHDLRHSCATLLFAQDADAATVQRILRHSSIAVTTGVYMEVIEEVRRDALAGMNSLLRGRGADSV</sequence>
<evidence type="ECO:0000313" key="4">
    <source>
        <dbReference type="Proteomes" id="UP000255082"/>
    </source>
</evidence>
<dbReference type="Gene3D" id="1.10.443.10">
    <property type="entry name" value="Intergrase catalytic core"/>
    <property type="match status" value="1"/>
</dbReference>
<dbReference type="InterPro" id="IPR013762">
    <property type="entry name" value="Integrase-like_cat_sf"/>
</dbReference>
<dbReference type="GO" id="GO:0006310">
    <property type="term" value="P:DNA recombination"/>
    <property type="evidence" value="ECO:0007669"/>
    <property type="project" value="UniProtKB-KW"/>
</dbReference>
<dbReference type="InterPro" id="IPR011010">
    <property type="entry name" value="DNA_brk_join_enz"/>
</dbReference>
<feature type="domain" description="Tyr recombinase" evidence="2">
    <location>
        <begin position="1"/>
        <end position="62"/>
    </location>
</feature>
<protein>
    <submittedName>
        <fullName evidence="3">Site-specific tyrosine recombinase XerC</fullName>
    </submittedName>
</protein>
<name>A0A378X0X5_9NOCA</name>
<dbReference type="InterPro" id="IPR002104">
    <property type="entry name" value="Integrase_catalytic"/>
</dbReference>
<organism evidence="3 4">
    <name type="scientific">Nocardia africana</name>
    <dbReference type="NCBI Taxonomy" id="134964"/>
    <lineage>
        <taxon>Bacteria</taxon>
        <taxon>Bacillati</taxon>
        <taxon>Actinomycetota</taxon>
        <taxon>Actinomycetes</taxon>
        <taxon>Mycobacteriales</taxon>
        <taxon>Nocardiaceae</taxon>
        <taxon>Nocardia</taxon>
    </lineage>
</organism>
<dbReference type="SUPFAM" id="SSF56349">
    <property type="entry name" value="DNA breaking-rejoining enzymes"/>
    <property type="match status" value="1"/>
</dbReference>
<dbReference type="GO" id="GO:0003677">
    <property type="term" value="F:DNA binding"/>
    <property type="evidence" value="ECO:0007669"/>
    <property type="project" value="InterPro"/>
</dbReference>
<evidence type="ECO:0000313" key="3">
    <source>
        <dbReference type="EMBL" id="SUA47270.1"/>
    </source>
</evidence>
<dbReference type="GO" id="GO:0015074">
    <property type="term" value="P:DNA integration"/>
    <property type="evidence" value="ECO:0007669"/>
    <property type="project" value="InterPro"/>
</dbReference>
<dbReference type="AlphaFoldDB" id="A0A378X0X5"/>
<evidence type="ECO:0000256" key="1">
    <source>
        <dbReference type="ARBA" id="ARBA00023172"/>
    </source>
</evidence>